<dbReference type="Proteomes" id="UP000290560">
    <property type="component" value="Unassembled WGS sequence"/>
</dbReference>
<proteinExistence type="predicted"/>
<sequence>MRIPILFLAAVLVYLGRLVLRCPTWLLRVAKAVTTNIRLPAPITSQDAPSGWGPGSLKTLFVLSCITSHLTVGGAHHYASRDPFVFTAKTKVGWGGLEKVGPHRGAAFGTGRLVAPTYTVAFKPLGPGTRASHRCGCRGSRVLAPVPRANSLVYASGGGGVDPTALTNNGGGPGVIQQWGTRSHSGNKWLGGLNLNGGSNSGPR</sequence>
<reference evidence="1" key="1">
    <citation type="journal article" date="2018" name="Data Brief">
        <title>Genome sequence data from 17 accessions of Ensete ventricosum, a staple food crop for millions in Ethiopia.</title>
        <authorList>
            <person name="Yemataw Z."/>
            <person name="Muzemil S."/>
            <person name="Ambachew D."/>
            <person name="Tripathi L."/>
            <person name="Tesfaye K."/>
            <person name="Chala A."/>
            <person name="Farbos A."/>
            <person name="O'Neill P."/>
            <person name="Moore K."/>
            <person name="Grant M."/>
            <person name="Studholme D.J."/>
        </authorList>
    </citation>
    <scope>NUCLEOTIDE SEQUENCE [LARGE SCALE GENOMIC DNA]</scope>
    <source>
        <tissue evidence="1">Leaf</tissue>
    </source>
</reference>
<accession>A0A444CXB8</accession>
<organism evidence="1">
    <name type="scientific">Ensete ventricosum</name>
    <name type="common">Abyssinian banana</name>
    <name type="synonym">Musa ensete</name>
    <dbReference type="NCBI Taxonomy" id="4639"/>
    <lineage>
        <taxon>Eukaryota</taxon>
        <taxon>Viridiplantae</taxon>
        <taxon>Streptophyta</taxon>
        <taxon>Embryophyta</taxon>
        <taxon>Tracheophyta</taxon>
        <taxon>Spermatophyta</taxon>
        <taxon>Magnoliopsida</taxon>
        <taxon>Liliopsida</taxon>
        <taxon>Zingiberales</taxon>
        <taxon>Musaceae</taxon>
        <taxon>Ensete</taxon>
    </lineage>
</organism>
<dbReference type="EMBL" id="KV876291">
    <property type="protein sequence ID" value="RZR74568.1"/>
    <property type="molecule type" value="Genomic_DNA"/>
</dbReference>
<protein>
    <submittedName>
        <fullName evidence="1">Uncharacterized protein</fullName>
    </submittedName>
</protein>
<dbReference type="AlphaFoldDB" id="A0A444CXB8"/>
<evidence type="ECO:0000313" key="1">
    <source>
        <dbReference type="EMBL" id="RZR74568.1"/>
    </source>
</evidence>
<gene>
    <name evidence="1" type="ORF">BHM03_00038633</name>
</gene>
<name>A0A444CXB8_ENSVE</name>